<dbReference type="AlphaFoldDB" id="A0A5S4V3E4"/>
<feature type="transmembrane region" description="Helical" evidence="1">
    <location>
        <begin position="29"/>
        <end position="51"/>
    </location>
</feature>
<keyword evidence="1" id="KW-1133">Transmembrane helix</keyword>
<reference evidence="3 4" key="1">
    <citation type="submission" date="2019-08" db="EMBL/GenBank/DDBJ databases">
        <authorList>
            <person name="Hu J."/>
        </authorList>
    </citation>
    <scope>NUCLEOTIDE SEQUENCE [LARGE SCALE GENOMIC DNA]</scope>
    <source>
        <strain evidence="3 4">NEAU-184</strain>
    </source>
</reference>
<evidence type="ECO:0000313" key="3">
    <source>
        <dbReference type="EMBL" id="TYL52539.1"/>
    </source>
</evidence>
<feature type="transmembrane region" description="Helical" evidence="1">
    <location>
        <begin position="57"/>
        <end position="81"/>
    </location>
</feature>
<evidence type="ECO:0000313" key="4">
    <source>
        <dbReference type="Proteomes" id="UP000325243"/>
    </source>
</evidence>
<dbReference type="EMBL" id="VSSB01000001">
    <property type="protein sequence ID" value="TYL52539.1"/>
    <property type="molecule type" value="Genomic_DNA"/>
</dbReference>
<keyword evidence="1" id="KW-0812">Transmembrane</keyword>
<evidence type="ECO:0000256" key="1">
    <source>
        <dbReference type="SAM" id="Phobius"/>
    </source>
</evidence>
<organism evidence="3 4">
    <name type="scientific">Agromyces mariniharenae</name>
    <dbReference type="NCBI Taxonomy" id="2604423"/>
    <lineage>
        <taxon>Bacteria</taxon>
        <taxon>Bacillati</taxon>
        <taxon>Actinomycetota</taxon>
        <taxon>Actinomycetes</taxon>
        <taxon>Micrococcales</taxon>
        <taxon>Microbacteriaceae</taxon>
        <taxon>Agromyces</taxon>
    </lineage>
</organism>
<dbReference type="PANTHER" id="PTHR37938:SF1">
    <property type="entry name" value="BLL0215 PROTEIN"/>
    <property type="match status" value="1"/>
</dbReference>
<feature type="domain" description="YdbS-like PH" evidence="2">
    <location>
        <begin position="79"/>
        <end position="152"/>
    </location>
</feature>
<keyword evidence="1" id="KW-0472">Membrane</keyword>
<name>A0A5S4V3E4_9MICO</name>
<dbReference type="Proteomes" id="UP000325243">
    <property type="component" value="Unassembled WGS sequence"/>
</dbReference>
<accession>A0A5S4V3E4</accession>
<keyword evidence="4" id="KW-1185">Reference proteome</keyword>
<dbReference type="InterPro" id="IPR005182">
    <property type="entry name" value="YdbS-like_PH"/>
</dbReference>
<dbReference type="RefSeq" id="WP_148732002.1">
    <property type="nucleotide sequence ID" value="NZ_VSSB01000001.1"/>
</dbReference>
<evidence type="ECO:0000259" key="2">
    <source>
        <dbReference type="Pfam" id="PF03703"/>
    </source>
</evidence>
<dbReference type="PANTHER" id="PTHR37938">
    <property type="entry name" value="BLL0215 PROTEIN"/>
    <property type="match status" value="1"/>
</dbReference>
<protein>
    <submittedName>
        <fullName evidence="3">PH domain-containing protein</fullName>
    </submittedName>
</protein>
<comment type="caution">
    <text evidence="3">The sequence shown here is derived from an EMBL/GenBank/DDBJ whole genome shotgun (WGS) entry which is preliminary data.</text>
</comment>
<gene>
    <name evidence="3" type="ORF">FYC51_01910</name>
</gene>
<sequence>MSPAASEAAAQPAVNVERVVARVRRHARILILPVLLLLATVGAATYFLVILPEVWQLVAVGAVALLVVVAGCLLPFVSWLARRTTITTRRIILRSGVFARVRQELLHSRGYDVTVRRTWLQSAFGSGDVRVNTGHEHPFVIRDVPKPFQVQAALDELMEAAHSLVADRRRAEQSTLFDGDTIAWGGR</sequence>
<dbReference type="Pfam" id="PF03703">
    <property type="entry name" value="bPH_2"/>
    <property type="match status" value="1"/>
</dbReference>
<proteinExistence type="predicted"/>